<dbReference type="Pfam" id="PF00098">
    <property type="entry name" value="zf-CCHC"/>
    <property type="match status" value="1"/>
</dbReference>
<keyword evidence="1" id="KW-0479">Metal-binding</keyword>
<feature type="region of interest" description="Disordered" evidence="2">
    <location>
        <begin position="553"/>
        <end position="729"/>
    </location>
</feature>
<dbReference type="InterPro" id="IPR036875">
    <property type="entry name" value="Znf_CCHC_sf"/>
</dbReference>
<keyword evidence="5" id="KW-1185">Reference proteome</keyword>
<feature type="domain" description="CCHC-type" evidence="3">
    <location>
        <begin position="801"/>
        <end position="815"/>
    </location>
</feature>
<feature type="domain" description="CCHC-type" evidence="3">
    <location>
        <begin position="732"/>
        <end position="747"/>
    </location>
</feature>
<dbReference type="InterPro" id="IPR001878">
    <property type="entry name" value="Znf_CCHC"/>
</dbReference>
<dbReference type="GO" id="GO:0008270">
    <property type="term" value="F:zinc ion binding"/>
    <property type="evidence" value="ECO:0007669"/>
    <property type="project" value="UniProtKB-KW"/>
</dbReference>
<feature type="compositionally biased region" description="Low complexity" evidence="2">
    <location>
        <begin position="683"/>
        <end position="693"/>
    </location>
</feature>
<feature type="region of interest" description="Disordered" evidence="2">
    <location>
        <begin position="329"/>
        <end position="351"/>
    </location>
</feature>
<dbReference type="AlphaFoldDB" id="A0AAQ3STP9"/>
<name>A0AAQ3STP9_PASNO</name>
<gene>
    <name evidence="4" type="ORF">U9M48_009855</name>
</gene>
<dbReference type="Proteomes" id="UP001341281">
    <property type="component" value="Chromosome 02"/>
</dbReference>
<feature type="domain" description="CCHC-type" evidence="3">
    <location>
        <begin position="751"/>
        <end position="765"/>
    </location>
</feature>
<feature type="compositionally biased region" description="Basic and acidic residues" evidence="2">
    <location>
        <begin position="660"/>
        <end position="672"/>
    </location>
</feature>
<keyword evidence="1" id="KW-0863">Zinc-finger</keyword>
<accession>A0AAQ3STP9</accession>
<keyword evidence="1" id="KW-0862">Zinc</keyword>
<protein>
    <recommendedName>
        <fullName evidence="3">CCHC-type domain-containing protein</fullName>
    </recommendedName>
</protein>
<dbReference type="GO" id="GO:0003676">
    <property type="term" value="F:nucleic acid binding"/>
    <property type="evidence" value="ECO:0007669"/>
    <property type="project" value="InterPro"/>
</dbReference>
<dbReference type="Gene3D" id="4.10.60.10">
    <property type="entry name" value="Zinc finger, CCHC-type"/>
    <property type="match status" value="2"/>
</dbReference>
<evidence type="ECO:0000259" key="3">
    <source>
        <dbReference type="PROSITE" id="PS50158"/>
    </source>
</evidence>
<dbReference type="EMBL" id="CP144746">
    <property type="protein sequence ID" value="WVZ59754.1"/>
    <property type="molecule type" value="Genomic_DNA"/>
</dbReference>
<organism evidence="4 5">
    <name type="scientific">Paspalum notatum var. saurae</name>
    <dbReference type="NCBI Taxonomy" id="547442"/>
    <lineage>
        <taxon>Eukaryota</taxon>
        <taxon>Viridiplantae</taxon>
        <taxon>Streptophyta</taxon>
        <taxon>Embryophyta</taxon>
        <taxon>Tracheophyta</taxon>
        <taxon>Spermatophyta</taxon>
        <taxon>Magnoliopsida</taxon>
        <taxon>Liliopsida</taxon>
        <taxon>Poales</taxon>
        <taxon>Poaceae</taxon>
        <taxon>PACMAD clade</taxon>
        <taxon>Panicoideae</taxon>
        <taxon>Andropogonodae</taxon>
        <taxon>Paspaleae</taxon>
        <taxon>Paspalinae</taxon>
        <taxon>Paspalum</taxon>
    </lineage>
</organism>
<dbReference type="PROSITE" id="PS50158">
    <property type="entry name" value="ZF_CCHC"/>
    <property type="match status" value="3"/>
</dbReference>
<dbReference type="PANTHER" id="PTHR33325">
    <property type="entry name" value="ZINC FINGER, CCHC-TYPE-RELATED"/>
    <property type="match status" value="1"/>
</dbReference>
<reference evidence="4 5" key="1">
    <citation type="submission" date="2024-02" db="EMBL/GenBank/DDBJ databases">
        <title>High-quality chromosome-scale genome assembly of Pensacola bahiagrass (Paspalum notatum Flugge var. saurae).</title>
        <authorList>
            <person name="Vega J.M."/>
            <person name="Podio M."/>
            <person name="Orjuela J."/>
            <person name="Siena L.A."/>
            <person name="Pessino S.C."/>
            <person name="Combes M.C."/>
            <person name="Mariac C."/>
            <person name="Albertini E."/>
            <person name="Pupilli F."/>
            <person name="Ortiz J.P.A."/>
            <person name="Leblanc O."/>
        </authorList>
    </citation>
    <scope>NUCLEOTIDE SEQUENCE [LARGE SCALE GENOMIC DNA]</scope>
    <source>
        <strain evidence="4">R1</strain>
        <tissue evidence="4">Leaf</tissue>
    </source>
</reference>
<dbReference type="PANTHER" id="PTHR33325:SF7">
    <property type="entry name" value="CCHC-TYPE DOMAIN-CONTAINING PROTEIN"/>
    <property type="match status" value="1"/>
</dbReference>
<evidence type="ECO:0000313" key="4">
    <source>
        <dbReference type="EMBL" id="WVZ59754.1"/>
    </source>
</evidence>
<evidence type="ECO:0000256" key="1">
    <source>
        <dbReference type="PROSITE-ProRule" id="PRU00047"/>
    </source>
</evidence>
<evidence type="ECO:0000256" key="2">
    <source>
        <dbReference type="SAM" id="MobiDB-lite"/>
    </source>
</evidence>
<proteinExistence type="predicted"/>
<dbReference type="SUPFAM" id="SSF57756">
    <property type="entry name" value="Retrovirus zinc finger-like domains"/>
    <property type="match status" value="2"/>
</dbReference>
<feature type="compositionally biased region" description="Polar residues" evidence="2">
    <location>
        <begin position="623"/>
        <end position="643"/>
    </location>
</feature>
<dbReference type="SMART" id="SM00343">
    <property type="entry name" value="ZnF_C2HC"/>
    <property type="match status" value="4"/>
</dbReference>
<feature type="region of interest" description="Disordered" evidence="2">
    <location>
        <begin position="421"/>
        <end position="461"/>
    </location>
</feature>
<evidence type="ECO:0000313" key="5">
    <source>
        <dbReference type="Proteomes" id="UP001341281"/>
    </source>
</evidence>
<feature type="compositionally biased region" description="Basic and acidic residues" evidence="2">
    <location>
        <begin position="451"/>
        <end position="461"/>
    </location>
</feature>
<sequence length="857" mass="90624">MDSRSGAAAPGGGGAPAALPQYPLALLTLPDLERPPAIMEMWEMEAVAAALPAKKRRLRETFDRLAACSPTPLPFRWEDLDTYISSLQYPVTLSHRQRREQEKSRPAPLAPALALPAISVPPAAGGGDDVSQVRVPENSRLVPAPAPTPPAVFEVPSAGGDAHMIRALEKYSEPDQAPAPTSAAVSAPAVTGVDNNMVKGTKRKASSQEAEEVHVATRLQEGLADTRKIHEDAIVRKKASPLKDDVNGSGKWLMHVPLPPGDDNVLAPDANAITETTPQVDPVSNIAIVQQEIAGAELAAARHGSNATNGAEAGVPKFTCLHLQRKRPTRPAVQASAAVPRVTGSPKAANQKMQKLDDAVERMPQVERHDDLVAAKNTSHKGRMAKVSPLRPDHAAGNGLPVTAVAARVDADPIRKVGGGGIGHEPPAANVTSQAISPPKVDSFSPAKPPQQERSRVEEAPAPHVKMEVVEPEETQVLENDAPPVAAEKASPWKQVWAPAAANKVSRPLSPGCRSGLAQAGARAATTVPVDAAGVAAVTLDAPNLVEAGAPKSAGVAAATRDGGPDATRLAPAGSQGARNASAVIPPRRGSGEDCAAATRRGLNATDPVPDCRRRREAAGGPSPSQSKAYPNASNNHVLQQQHMSKKGGYREPISSPAQKHKECFSRSRNDNHGGGSRPVPEAQAAAAAAAAQGPWNKSGEGRPRAATARGLQGDDDRGYKKSNGRGQSSLRCNRCGCRGHLAEDCRTKFCSKCGFRGHLAEDCRTRLCSKCGSKVHLAETCRTEEHLVVLYQKHKEEQICYRCGSKGHWSRTCRTEKHLVDLYQKDRAAKRAASTTGLAPEASRMNTNEFLNEFII</sequence>